<keyword evidence="6" id="KW-1185">Reference proteome</keyword>
<evidence type="ECO:0000259" key="4">
    <source>
        <dbReference type="Pfam" id="PF16344"/>
    </source>
</evidence>
<dbReference type="PIRSF" id="PIRSF018266">
    <property type="entry name" value="FecR"/>
    <property type="match status" value="1"/>
</dbReference>
<feature type="domain" description="FecR protein" evidence="3">
    <location>
        <begin position="138"/>
        <end position="225"/>
    </location>
</feature>
<organism evidence="5 6">
    <name type="scientific">Parabacteroides segnis</name>
    <dbReference type="NCBI Taxonomy" id="2763058"/>
    <lineage>
        <taxon>Bacteria</taxon>
        <taxon>Pseudomonadati</taxon>
        <taxon>Bacteroidota</taxon>
        <taxon>Bacteroidia</taxon>
        <taxon>Bacteroidales</taxon>
        <taxon>Tannerellaceae</taxon>
        <taxon>Parabacteroides</taxon>
    </lineage>
</organism>
<keyword evidence="2" id="KW-0812">Transmembrane</keyword>
<feature type="transmembrane region" description="Helical" evidence="2">
    <location>
        <begin position="95"/>
        <end position="115"/>
    </location>
</feature>
<dbReference type="InterPro" id="IPR006860">
    <property type="entry name" value="FecR"/>
</dbReference>
<proteinExistence type="predicted"/>
<evidence type="ECO:0000313" key="6">
    <source>
        <dbReference type="Proteomes" id="UP000644010"/>
    </source>
</evidence>
<dbReference type="RefSeq" id="WP_186960431.1">
    <property type="nucleotide sequence ID" value="NZ_JACOOI010000020.1"/>
</dbReference>
<feature type="domain" description="Protein FecR C-terminal" evidence="4">
    <location>
        <begin position="275"/>
        <end position="343"/>
    </location>
</feature>
<dbReference type="EMBL" id="JACOOI010000020">
    <property type="protein sequence ID" value="MBC5644562.1"/>
    <property type="molecule type" value="Genomic_DNA"/>
</dbReference>
<keyword evidence="1" id="KW-0175">Coiled coil</keyword>
<dbReference type="Pfam" id="PF04773">
    <property type="entry name" value="FecR"/>
    <property type="match status" value="1"/>
</dbReference>
<dbReference type="InterPro" id="IPR012373">
    <property type="entry name" value="Ferrdict_sens_TM"/>
</dbReference>
<sequence length="346" mass="39735">MDNKEHIDFEELLIRYLQGTADSQSLQQLLEVVRKSEDKKNELARLKAIYDSLSVQVDALKYPIDASWEKMRQKIDSEIPATKPKGPTIRNITTLWSYAAVFLLAVLLAGQYFYYQNKSLRAVPQDSYTRFVVEKGSGKSSLFLPDGTKVLLNAGTTIQYPTRFDQKERTVMLEGEGYFEVAKNEQKPFVVRLKGYDIKVLGTVFNVKAYPDMDYSTTSLISGKVFLTSYDTEGVVCNEQVLRPSETARIDRQSGVITTYRGDEDFQLAWTKGLYKFKDKPFSEVVAELERLYDVTILIEDEKLARAIFTGSFVLENTIEKVLKPLGQYNKFRYRMEGQVIRIYPK</sequence>
<evidence type="ECO:0000256" key="2">
    <source>
        <dbReference type="SAM" id="Phobius"/>
    </source>
</evidence>
<dbReference type="PANTHER" id="PTHR30273:SF2">
    <property type="entry name" value="PROTEIN FECR"/>
    <property type="match status" value="1"/>
</dbReference>
<gene>
    <name evidence="5" type="ORF">H8S77_16915</name>
</gene>
<evidence type="ECO:0000256" key="1">
    <source>
        <dbReference type="SAM" id="Coils"/>
    </source>
</evidence>
<dbReference type="PANTHER" id="PTHR30273">
    <property type="entry name" value="PERIPLASMIC SIGNAL SENSOR AND SIGMA FACTOR ACTIVATOR FECR-RELATED"/>
    <property type="match status" value="1"/>
</dbReference>
<evidence type="ECO:0000313" key="5">
    <source>
        <dbReference type="EMBL" id="MBC5644562.1"/>
    </source>
</evidence>
<comment type="caution">
    <text evidence="5">The sequence shown here is derived from an EMBL/GenBank/DDBJ whole genome shotgun (WGS) entry which is preliminary data.</text>
</comment>
<evidence type="ECO:0000259" key="3">
    <source>
        <dbReference type="Pfam" id="PF04773"/>
    </source>
</evidence>
<name>A0ABR7E465_9BACT</name>
<dbReference type="Gene3D" id="2.60.120.1440">
    <property type="match status" value="1"/>
</dbReference>
<dbReference type="Pfam" id="PF16344">
    <property type="entry name" value="FecR_C"/>
    <property type="match status" value="1"/>
</dbReference>
<reference evidence="5 6" key="1">
    <citation type="submission" date="2020-08" db="EMBL/GenBank/DDBJ databases">
        <title>Genome public.</title>
        <authorList>
            <person name="Liu C."/>
            <person name="Sun Q."/>
        </authorList>
    </citation>
    <scope>NUCLEOTIDE SEQUENCE [LARGE SCALE GENOMIC DNA]</scope>
    <source>
        <strain evidence="5 6">BX2</strain>
    </source>
</reference>
<dbReference type="Gene3D" id="3.55.50.30">
    <property type="match status" value="1"/>
</dbReference>
<feature type="coiled-coil region" evidence="1">
    <location>
        <begin position="26"/>
        <end position="56"/>
    </location>
</feature>
<protein>
    <submittedName>
        <fullName evidence="5">DUF4974 domain-containing protein</fullName>
    </submittedName>
</protein>
<accession>A0ABR7E465</accession>
<dbReference type="InterPro" id="IPR032508">
    <property type="entry name" value="FecR_C"/>
</dbReference>
<dbReference type="Proteomes" id="UP000644010">
    <property type="component" value="Unassembled WGS sequence"/>
</dbReference>
<keyword evidence="2" id="KW-1133">Transmembrane helix</keyword>
<keyword evidence="2" id="KW-0472">Membrane</keyword>